<keyword evidence="5" id="KW-0464">Manganese</keyword>
<protein>
    <recommendedName>
        <fullName evidence="1">protein-serine/threonine phosphatase</fullName>
        <ecNumber evidence="1">3.1.3.16</ecNumber>
    </recommendedName>
</protein>
<sequence>MPYDFLWSNQCKDVEGWGMSDRGVSYTFSANIVTKFLQKHDLDLVCRAHQVFDIYTLFFFKGETKESCLPKST</sequence>
<dbReference type="SUPFAM" id="SSF56300">
    <property type="entry name" value="Metallo-dependent phosphatases"/>
    <property type="match status" value="1"/>
</dbReference>
<evidence type="ECO:0000313" key="7">
    <source>
        <dbReference type="EMBL" id="KAJ9546092.1"/>
    </source>
</evidence>
<evidence type="ECO:0000256" key="5">
    <source>
        <dbReference type="ARBA" id="ARBA00023211"/>
    </source>
</evidence>
<dbReference type="GO" id="GO:0005737">
    <property type="term" value="C:cytoplasm"/>
    <property type="evidence" value="ECO:0007669"/>
    <property type="project" value="TreeGrafter"/>
</dbReference>
<keyword evidence="2" id="KW-0479">Metal-binding</keyword>
<dbReference type="Pfam" id="PF00149">
    <property type="entry name" value="Metallophos"/>
    <property type="match status" value="1"/>
</dbReference>
<proteinExistence type="predicted"/>
<dbReference type="GO" id="GO:0004722">
    <property type="term" value="F:protein serine/threonine phosphatase activity"/>
    <property type="evidence" value="ECO:0007669"/>
    <property type="project" value="UniProtKB-EC"/>
</dbReference>
<comment type="caution">
    <text evidence="7">The sequence shown here is derived from an EMBL/GenBank/DDBJ whole genome shotgun (WGS) entry which is preliminary data.</text>
</comment>
<accession>A0AA38W4B3</accession>
<reference evidence="7" key="1">
    <citation type="submission" date="2023-03" db="EMBL/GenBank/DDBJ databases">
        <title>Chromosome-scale reference genome and RAD-based genetic map of yellow starthistle (Centaurea solstitialis) reveal putative structural variation and QTLs associated with invader traits.</title>
        <authorList>
            <person name="Reatini B."/>
            <person name="Cang F.A."/>
            <person name="Jiang Q."/>
            <person name="Mckibben M.T.W."/>
            <person name="Barker M.S."/>
            <person name="Rieseberg L.H."/>
            <person name="Dlugosch K.M."/>
        </authorList>
    </citation>
    <scope>NUCLEOTIDE SEQUENCE</scope>
    <source>
        <strain evidence="7">CAN-66</strain>
        <tissue evidence="7">Leaf</tissue>
    </source>
</reference>
<dbReference type="EMBL" id="JARYMX010000006">
    <property type="protein sequence ID" value="KAJ9546092.1"/>
    <property type="molecule type" value="Genomic_DNA"/>
</dbReference>
<dbReference type="InterPro" id="IPR004843">
    <property type="entry name" value="Calcineurin-like_PHP"/>
</dbReference>
<dbReference type="EC" id="3.1.3.16" evidence="1"/>
<evidence type="ECO:0000256" key="2">
    <source>
        <dbReference type="ARBA" id="ARBA00022723"/>
    </source>
</evidence>
<dbReference type="InterPro" id="IPR050341">
    <property type="entry name" value="PP1_catalytic_subunit"/>
</dbReference>
<organism evidence="7 8">
    <name type="scientific">Centaurea solstitialis</name>
    <name type="common">yellow star-thistle</name>
    <dbReference type="NCBI Taxonomy" id="347529"/>
    <lineage>
        <taxon>Eukaryota</taxon>
        <taxon>Viridiplantae</taxon>
        <taxon>Streptophyta</taxon>
        <taxon>Embryophyta</taxon>
        <taxon>Tracheophyta</taxon>
        <taxon>Spermatophyta</taxon>
        <taxon>Magnoliopsida</taxon>
        <taxon>eudicotyledons</taxon>
        <taxon>Gunneridae</taxon>
        <taxon>Pentapetalae</taxon>
        <taxon>asterids</taxon>
        <taxon>campanulids</taxon>
        <taxon>Asterales</taxon>
        <taxon>Asteraceae</taxon>
        <taxon>Carduoideae</taxon>
        <taxon>Cardueae</taxon>
        <taxon>Centaureinae</taxon>
        <taxon>Centaurea</taxon>
    </lineage>
</organism>
<dbReference type="PANTHER" id="PTHR11668:SF300">
    <property type="entry name" value="SERINE_THREONINE-PROTEIN PHOSPHATASE"/>
    <property type="match status" value="1"/>
</dbReference>
<dbReference type="Proteomes" id="UP001172457">
    <property type="component" value="Chromosome 6"/>
</dbReference>
<keyword evidence="4" id="KW-0904">Protein phosphatase</keyword>
<evidence type="ECO:0000256" key="1">
    <source>
        <dbReference type="ARBA" id="ARBA00013081"/>
    </source>
</evidence>
<name>A0AA38W4B3_9ASTR</name>
<dbReference type="InterPro" id="IPR029052">
    <property type="entry name" value="Metallo-depent_PP-like"/>
</dbReference>
<evidence type="ECO:0000259" key="6">
    <source>
        <dbReference type="Pfam" id="PF00149"/>
    </source>
</evidence>
<keyword evidence="8" id="KW-1185">Reference proteome</keyword>
<dbReference type="GO" id="GO:0046872">
    <property type="term" value="F:metal ion binding"/>
    <property type="evidence" value="ECO:0007669"/>
    <property type="project" value="UniProtKB-KW"/>
</dbReference>
<evidence type="ECO:0000256" key="4">
    <source>
        <dbReference type="ARBA" id="ARBA00022912"/>
    </source>
</evidence>
<feature type="domain" description="Calcineurin-like phosphoesterase" evidence="6">
    <location>
        <begin position="6"/>
        <end position="51"/>
    </location>
</feature>
<dbReference type="GO" id="GO:0005634">
    <property type="term" value="C:nucleus"/>
    <property type="evidence" value="ECO:0007669"/>
    <property type="project" value="TreeGrafter"/>
</dbReference>
<dbReference type="Gene3D" id="3.60.21.10">
    <property type="match status" value="1"/>
</dbReference>
<gene>
    <name evidence="7" type="ORF">OSB04_025799</name>
</gene>
<dbReference type="PANTHER" id="PTHR11668">
    <property type="entry name" value="SERINE/THREONINE PROTEIN PHOSPHATASE"/>
    <property type="match status" value="1"/>
</dbReference>
<evidence type="ECO:0000256" key="3">
    <source>
        <dbReference type="ARBA" id="ARBA00022801"/>
    </source>
</evidence>
<dbReference type="AlphaFoldDB" id="A0AA38W4B3"/>
<evidence type="ECO:0000313" key="8">
    <source>
        <dbReference type="Proteomes" id="UP001172457"/>
    </source>
</evidence>
<keyword evidence="3" id="KW-0378">Hydrolase</keyword>